<evidence type="ECO:0000313" key="2">
    <source>
        <dbReference type="EMBL" id="SNY69546.1"/>
    </source>
</evidence>
<dbReference type="RefSeq" id="WP_097328231.1">
    <property type="nucleotide sequence ID" value="NZ_OBDY01000035.1"/>
</dbReference>
<feature type="compositionally biased region" description="Polar residues" evidence="1">
    <location>
        <begin position="1"/>
        <end position="10"/>
    </location>
</feature>
<evidence type="ECO:0000256" key="1">
    <source>
        <dbReference type="SAM" id="MobiDB-lite"/>
    </source>
</evidence>
<dbReference type="AlphaFoldDB" id="A0A285KDP6"/>
<feature type="region of interest" description="Disordered" evidence="1">
    <location>
        <begin position="1"/>
        <end position="109"/>
    </location>
</feature>
<dbReference type="Proteomes" id="UP000219612">
    <property type="component" value="Unassembled WGS sequence"/>
</dbReference>
<gene>
    <name evidence="2" type="ORF">SAMN05421748_13570</name>
</gene>
<accession>A0A285KDP6</accession>
<sequence>MTIWTSGNNNHADDADDGLVDDPMPPANNSRPPRQSDRGSGPADPPPGTRPSAPANPFAMFDDTTAAPSRPQPAPPEPAPSPLGINVPPIPMDTPPTPPPSNSNRTMTEPAPLPIPGGMRPGQVQDSTVRIGLWGSTRSGKSTYLAALPIAAMQGGHGSWVVAGTDDLAADYLNQSVNRLVVQRRFPRPNRVIEPISWTFHGTPPPAGWGRNFFSKRKPVPDSVDFRLELHDPPGSFYENGRISEEAIEHLANANGLIYLMNPVLNRNEVQMNFEAFFSALQRLTTRMSASGQMDHGKLPHYVAVCVTKFDDEHLFRHVVSNTNFVRQDQDGQRLPRIPEERSAEYFAWVCERLLGGNTELVRSALSTHFHPDRINYFATSAIGFRLNSNNIFDFRDFRNTEQIDGDTGLRGMPRPVNVLEPLIFLERRIRAARR</sequence>
<organism evidence="2 3">
    <name type="scientific">Paractinoplanes atraurantiacus</name>
    <dbReference type="NCBI Taxonomy" id="1036182"/>
    <lineage>
        <taxon>Bacteria</taxon>
        <taxon>Bacillati</taxon>
        <taxon>Actinomycetota</taxon>
        <taxon>Actinomycetes</taxon>
        <taxon>Micromonosporales</taxon>
        <taxon>Micromonosporaceae</taxon>
        <taxon>Paractinoplanes</taxon>
    </lineage>
</organism>
<feature type="compositionally biased region" description="Pro residues" evidence="1">
    <location>
        <begin position="88"/>
        <end position="101"/>
    </location>
</feature>
<evidence type="ECO:0000313" key="3">
    <source>
        <dbReference type="Proteomes" id="UP000219612"/>
    </source>
</evidence>
<reference evidence="2 3" key="1">
    <citation type="submission" date="2017-09" db="EMBL/GenBank/DDBJ databases">
        <authorList>
            <person name="Ehlers B."/>
            <person name="Leendertz F.H."/>
        </authorList>
    </citation>
    <scope>NUCLEOTIDE SEQUENCE [LARGE SCALE GENOMIC DNA]</scope>
    <source>
        <strain evidence="2 3">CGMCC 4.6857</strain>
    </source>
</reference>
<feature type="compositionally biased region" description="Pro residues" evidence="1">
    <location>
        <begin position="70"/>
        <end position="81"/>
    </location>
</feature>
<dbReference type="OrthoDB" id="4051290at2"/>
<dbReference type="EMBL" id="OBDY01000035">
    <property type="protein sequence ID" value="SNY69546.1"/>
    <property type="molecule type" value="Genomic_DNA"/>
</dbReference>
<proteinExistence type="predicted"/>
<keyword evidence="3" id="KW-1185">Reference proteome</keyword>
<name>A0A285KDP6_9ACTN</name>
<protein>
    <submittedName>
        <fullName evidence="2">Uncharacterized protein</fullName>
    </submittedName>
</protein>